<feature type="compositionally biased region" description="Low complexity" evidence="1">
    <location>
        <begin position="509"/>
        <end position="520"/>
    </location>
</feature>
<evidence type="ECO:0000256" key="1">
    <source>
        <dbReference type="SAM" id="MobiDB-lite"/>
    </source>
</evidence>
<dbReference type="PATRIC" id="fig|991778.3.peg.2194"/>
<reference evidence="2 3" key="1">
    <citation type="journal article" date="2013" name="Mar. Genomics">
        <title>Expression of sulfatases in Rhodopirellula baltica and the diversity of sulfatases in the genus Rhodopirellula.</title>
        <authorList>
            <person name="Wegner C.E."/>
            <person name="Richter-Heitmann T."/>
            <person name="Klindworth A."/>
            <person name="Klockow C."/>
            <person name="Richter M."/>
            <person name="Achstetter T."/>
            <person name="Glockner F.O."/>
            <person name="Harder J."/>
        </authorList>
    </citation>
    <scope>NUCLEOTIDE SEQUENCE [LARGE SCALE GENOMIC DNA]</scope>
    <source>
        <strain evidence="2 3">WH47</strain>
    </source>
</reference>
<protein>
    <recommendedName>
        <fullName evidence="4">DUF3987 domain-containing protein</fullName>
    </recommendedName>
</protein>
<evidence type="ECO:0008006" key="4">
    <source>
        <dbReference type="Google" id="ProtNLM"/>
    </source>
</evidence>
<evidence type="ECO:0000313" key="3">
    <source>
        <dbReference type="Proteomes" id="UP000006222"/>
    </source>
</evidence>
<dbReference type="Pfam" id="PF13148">
    <property type="entry name" value="DUF3987"/>
    <property type="match status" value="1"/>
</dbReference>
<dbReference type="RefSeq" id="WP_007326005.1">
    <property type="nucleotide sequence ID" value="NZ_AFAR01000120.1"/>
</dbReference>
<dbReference type="EMBL" id="AFAR01000120">
    <property type="protein sequence ID" value="EGF27998.1"/>
    <property type="molecule type" value="Genomic_DNA"/>
</dbReference>
<feature type="region of interest" description="Disordered" evidence="1">
    <location>
        <begin position="138"/>
        <end position="162"/>
    </location>
</feature>
<evidence type="ECO:0000313" key="2">
    <source>
        <dbReference type="EMBL" id="EGF27998.1"/>
    </source>
</evidence>
<feature type="region of interest" description="Disordered" evidence="1">
    <location>
        <begin position="492"/>
        <end position="581"/>
    </location>
</feature>
<dbReference type="Proteomes" id="UP000006222">
    <property type="component" value="Unassembled WGS sequence"/>
</dbReference>
<feature type="compositionally biased region" description="Basic residues" evidence="1">
    <location>
        <begin position="558"/>
        <end position="581"/>
    </location>
</feature>
<comment type="caution">
    <text evidence="2">The sequence shown here is derived from an EMBL/GenBank/DDBJ whole genome shotgun (WGS) entry which is preliminary data.</text>
</comment>
<sequence length="581" mass="65074">MKTEIKVEPLPPHIDGELIEQRAKAETVAQPFPLDLLPRVVQKYVKEGAEACGADPSVIALPTLVTLAACIGTTRKIAAKSTWTAPAILWGAVVGNSGTLKSCGYDLSRDLLSKDEERYQSEHEEAMKRHRLEHAKYKRAQTKWSRGKTDSEPPSEPARPSAHRFIVDDQTLESLVPVMQENPRGLFQLTDELRGFFDGMGAYSSGGRSGKDESRWLSVFDARPFSVDRKQNRERISVPMTGVSVSGTIQPSILANTFSPNRIASGMLARLLLVMPEPRAKKWTDKEMSLQTRNAMRRVVVQLKDLEHQIVDGAPQPIVLKMSRLAKKRFAEFVDSHGAETIQHDEALAAAWAKFEGYAMRFALVDHLVRAACGENGCRSDGPVRRKSIENGIELSRWFASETERIYATLNFAKLDDQREGPENRNATRLAEWIKSNGGSATIRDINRGPRRYRGSNKEALIREDCNTLVRDNLAEWENSRSVSEIVLLPTECDGDGTQDLPEKTKQVSPKSPEGSKSSSAQETHQPRRKKKRRKPLEASSVNQSEETADSAVEKADGKRRHTQKKSSKKRPPRRRRPPTE</sequence>
<name>F2AQU4_RHOBT</name>
<gene>
    <name evidence="2" type="ORF">RBWH47_01453</name>
</gene>
<organism evidence="2 3">
    <name type="scientific">Rhodopirellula baltica WH47</name>
    <dbReference type="NCBI Taxonomy" id="991778"/>
    <lineage>
        <taxon>Bacteria</taxon>
        <taxon>Pseudomonadati</taxon>
        <taxon>Planctomycetota</taxon>
        <taxon>Planctomycetia</taxon>
        <taxon>Pirellulales</taxon>
        <taxon>Pirellulaceae</taxon>
        <taxon>Rhodopirellula</taxon>
    </lineage>
</organism>
<accession>F2AQU4</accession>
<dbReference type="AlphaFoldDB" id="F2AQU4"/>
<dbReference type="InterPro" id="IPR025048">
    <property type="entry name" value="DUF3987"/>
</dbReference>
<proteinExistence type="predicted"/>